<dbReference type="Proteomes" id="UP000182624">
    <property type="component" value="Unassembled WGS sequence"/>
</dbReference>
<dbReference type="EMBL" id="FOXO01000006">
    <property type="protein sequence ID" value="SFP69414.1"/>
    <property type="molecule type" value="Genomic_DNA"/>
</dbReference>
<keyword evidence="2" id="KW-1185">Reference proteome</keyword>
<accession>A0A1I5SF83</accession>
<evidence type="ECO:0000313" key="2">
    <source>
        <dbReference type="Proteomes" id="UP000182624"/>
    </source>
</evidence>
<sequence>MNTILANAEWGMTMKRLYIVLMIMILICGCSAHNDKNLNVSESTDTITEERGSDDVTITLLSDDVSEESVNKVKDAWRQLSVIVPIFDIEIAIGPSTRHEQRDGLVNFTELEIGSDDFYEIFVNKCTGLPYWKVVGLSEYAFGYTPVNTENEVIEYLEKREEKTFPLFALFFSEKYSKESDIQMSRDCAYYLTKYALDNYSYKDFAEKEYRGEWLTVLDAGVDFRFDEIDEIVESATAEKQGTAIYVVCGGNTWEIHEVEWLKSANDVYSMLYDAEDGIQKLCKRIAIESDIYDEESFRKNVKVIPTDKSDISTAKDGVIVLKHPLSFIHEYVHITLGYSKTEQWLNEGLAEYYCADYEDEYVSRHNQWDEYYQSWLDEGVIDDELKAIYEQDGTLQYEENIIENYQKLREKVGDEQNQYSCLTYALGITDLMYFGTEMREEASRRTVNDIYGGKVATDKVGNRLTYESAMVVVADLVAKYGVDSIIASKGSFEEDFGMTSNEYIQNYIDNKAFMHFLGE</sequence>
<organism evidence="1 2">
    <name type="scientific">Butyrivibrio proteoclasticus</name>
    <dbReference type="NCBI Taxonomy" id="43305"/>
    <lineage>
        <taxon>Bacteria</taxon>
        <taxon>Bacillati</taxon>
        <taxon>Bacillota</taxon>
        <taxon>Clostridia</taxon>
        <taxon>Lachnospirales</taxon>
        <taxon>Lachnospiraceae</taxon>
        <taxon>Butyrivibrio</taxon>
    </lineage>
</organism>
<gene>
    <name evidence="1" type="ORF">SAMN04487928_10649</name>
</gene>
<reference evidence="2" key="1">
    <citation type="submission" date="2016-10" db="EMBL/GenBank/DDBJ databases">
        <authorList>
            <person name="Varghese N."/>
            <person name="Submissions S."/>
        </authorList>
    </citation>
    <scope>NUCLEOTIDE SEQUENCE [LARGE SCALE GENOMIC DNA]</scope>
    <source>
        <strain evidence="2">P18</strain>
    </source>
</reference>
<name>A0A1I5SF83_9FIRM</name>
<evidence type="ECO:0000313" key="1">
    <source>
        <dbReference type="EMBL" id="SFP69414.1"/>
    </source>
</evidence>
<protein>
    <submittedName>
        <fullName evidence="1">Uncharacterized protein</fullName>
    </submittedName>
</protein>
<dbReference type="AlphaFoldDB" id="A0A1I5SF83"/>
<proteinExistence type="predicted"/>